<evidence type="ECO:0000259" key="2">
    <source>
        <dbReference type="SMART" id="SM00355"/>
    </source>
</evidence>
<keyword evidence="4" id="KW-1185">Reference proteome</keyword>
<dbReference type="Proteomes" id="UP000799750">
    <property type="component" value="Unassembled WGS sequence"/>
</dbReference>
<dbReference type="EMBL" id="MU004198">
    <property type="protein sequence ID" value="KAF2489694.1"/>
    <property type="molecule type" value="Genomic_DNA"/>
</dbReference>
<dbReference type="OrthoDB" id="10056939at2759"/>
<dbReference type="AlphaFoldDB" id="A0A6A6QCA6"/>
<feature type="domain" description="C2H2-type" evidence="2">
    <location>
        <begin position="186"/>
        <end position="208"/>
    </location>
</feature>
<protein>
    <recommendedName>
        <fullName evidence="2">C2H2-type domain-containing protein</fullName>
    </recommendedName>
</protein>
<dbReference type="SMART" id="SM00355">
    <property type="entry name" value="ZnF_C2H2"/>
    <property type="match status" value="2"/>
</dbReference>
<feature type="domain" description="C2H2-type" evidence="2">
    <location>
        <begin position="73"/>
        <end position="95"/>
    </location>
</feature>
<accession>A0A6A6QCA6</accession>
<gene>
    <name evidence="3" type="ORF">BU16DRAFT_163110</name>
</gene>
<name>A0A6A6QCA6_9PEZI</name>
<sequence length="226" mass="26133">MSFGTDRFGATKSPYPRASSARNSSSSVESARSAFSQSKDAVWKISKNRGSKKYSRATLRRQDESQDVIPGRFQCTFCSKILSEKTWKRHEETQHLPRWKWICTTNFKHFTGVVTCVICLKLDPDHEHCRTAHPELAKCFEASEEDRTFYRKDHLAQHIQNVHGRKLYEAPASYLKVDIDDSEQTWTCGFCGEELVTWALRARHIAAHFRQGVNMTQWDSNRQKDG</sequence>
<evidence type="ECO:0000256" key="1">
    <source>
        <dbReference type="SAM" id="MobiDB-lite"/>
    </source>
</evidence>
<evidence type="ECO:0000313" key="3">
    <source>
        <dbReference type="EMBL" id="KAF2489694.1"/>
    </source>
</evidence>
<feature type="region of interest" description="Disordered" evidence="1">
    <location>
        <begin position="1"/>
        <end position="39"/>
    </location>
</feature>
<feature type="compositionally biased region" description="Low complexity" evidence="1">
    <location>
        <begin position="17"/>
        <end position="38"/>
    </location>
</feature>
<evidence type="ECO:0000313" key="4">
    <source>
        <dbReference type="Proteomes" id="UP000799750"/>
    </source>
</evidence>
<reference evidence="3" key="1">
    <citation type="journal article" date="2020" name="Stud. Mycol.">
        <title>101 Dothideomycetes genomes: a test case for predicting lifestyles and emergence of pathogens.</title>
        <authorList>
            <person name="Haridas S."/>
            <person name="Albert R."/>
            <person name="Binder M."/>
            <person name="Bloem J."/>
            <person name="Labutti K."/>
            <person name="Salamov A."/>
            <person name="Andreopoulos B."/>
            <person name="Baker S."/>
            <person name="Barry K."/>
            <person name="Bills G."/>
            <person name="Bluhm B."/>
            <person name="Cannon C."/>
            <person name="Castanera R."/>
            <person name="Culley D."/>
            <person name="Daum C."/>
            <person name="Ezra D."/>
            <person name="Gonzalez J."/>
            <person name="Henrissat B."/>
            <person name="Kuo A."/>
            <person name="Liang C."/>
            <person name="Lipzen A."/>
            <person name="Lutzoni F."/>
            <person name="Magnuson J."/>
            <person name="Mondo S."/>
            <person name="Nolan M."/>
            <person name="Ohm R."/>
            <person name="Pangilinan J."/>
            <person name="Park H.-J."/>
            <person name="Ramirez L."/>
            <person name="Alfaro M."/>
            <person name="Sun H."/>
            <person name="Tritt A."/>
            <person name="Yoshinaga Y."/>
            <person name="Zwiers L.-H."/>
            <person name="Turgeon B."/>
            <person name="Goodwin S."/>
            <person name="Spatafora J."/>
            <person name="Crous P."/>
            <person name="Grigoriev I."/>
        </authorList>
    </citation>
    <scope>NUCLEOTIDE SEQUENCE</scope>
    <source>
        <strain evidence="3">CBS 269.34</strain>
    </source>
</reference>
<dbReference type="InterPro" id="IPR013087">
    <property type="entry name" value="Znf_C2H2_type"/>
</dbReference>
<organism evidence="3 4">
    <name type="scientific">Lophium mytilinum</name>
    <dbReference type="NCBI Taxonomy" id="390894"/>
    <lineage>
        <taxon>Eukaryota</taxon>
        <taxon>Fungi</taxon>
        <taxon>Dikarya</taxon>
        <taxon>Ascomycota</taxon>
        <taxon>Pezizomycotina</taxon>
        <taxon>Dothideomycetes</taxon>
        <taxon>Pleosporomycetidae</taxon>
        <taxon>Mytilinidiales</taxon>
        <taxon>Mytilinidiaceae</taxon>
        <taxon>Lophium</taxon>
    </lineage>
</organism>
<proteinExistence type="predicted"/>